<proteinExistence type="predicted"/>
<accession>A0A8S1RQX6</accession>
<organism evidence="1 2">
    <name type="scientific">Paramecium sonneborni</name>
    <dbReference type="NCBI Taxonomy" id="65129"/>
    <lineage>
        <taxon>Eukaryota</taxon>
        <taxon>Sar</taxon>
        <taxon>Alveolata</taxon>
        <taxon>Ciliophora</taxon>
        <taxon>Intramacronucleata</taxon>
        <taxon>Oligohymenophorea</taxon>
        <taxon>Peniculida</taxon>
        <taxon>Parameciidae</taxon>
        <taxon>Paramecium</taxon>
    </lineage>
</organism>
<gene>
    <name evidence="1" type="ORF">PSON_ATCC_30995.1.T2370015</name>
</gene>
<evidence type="ECO:0000313" key="1">
    <source>
        <dbReference type="EMBL" id="CAD8129682.1"/>
    </source>
</evidence>
<dbReference type="EMBL" id="CAJJDN010000237">
    <property type="protein sequence ID" value="CAD8129682.1"/>
    <property type="molecule type" value="Genomic_DNA"/>
</dbReference>
<dbReference type="AlphaFoldDB" id="A0A8S1RQX6"/>
<comment type="caution">
    <text evidence="1">The sequence shown here is derived from an EMBL/GenBank/DDBJ whole genome shotgun (WGS) entry which is preliminary data.</text>
</comment>
<keyword evidence="2" id="KW-1185">Reference proteome</keyword>
<protein>
    <submittedName>
        <fullName evidence="1">Uncharacterized protein</fullName>
    </submittedName>
</protein>
<reference evidence="1" key="1">
    <citation type="submission" date="2021-01" db="EMBL/GenBank/DDBJ databases">
        <authorList>
            <consortium name="Genoscope - CEA"/>
            <person name="William W."/>
        </authorList>
    </citation>
    <scope>NUCLEOTIDE SEQUENCE</scope>
</reference>
<dbReference type="Proteomes" id="UP000692954">
    <property type="component" value="Unassembled WGS sequence"/>
</dbReference>
<name>A0A8S1RQX6_9CILI</name>
<sequence>MILLMQIEFNNLINPFIYLELTLLLKYSAQFVYQNAILNQDGNTFKKELYNQVKRGLMAFHFN</sequence>
<evidence type="ECO:0000313" key="2">
    <source>
        <dbReference type="Proteomes" id="UP000692954"/>
    </source>
</evidence>